<evidence type="ECO:0000256" key="2">
    <source>
        <dbReference type="ARBA" id="ARBA00023315"/>
    </source>
</evidence>
<evidence type="ECO:0000313" key="4">
    <source>
        <dbReference type="EMBL" id="PMR80360.1"/>
    </source>
</evidence>
<feature type="domain" description="N-acetyltransferase" evidence="3">
    <location>
        <begin position="1"/>
        <end position="149"/>
    </location>
</feature>
<dbReference type="InterPro" id="IPR050832">
    <property type="entry name" value="Bact_Acetyltransf"/>
</dbReference>
<dbReference type="AlphaFoldDB" id="A0A2N7UIX9"/>
<dbReference type="PANTHER" id="PTHR43877">
    <property type="entry name" value="AMINOALKYLPHOSPHONATE N-ACETYLTRANSFERASE-RELATED-RELATED"/>
    <property type="match status" value="1"/>
</dbReference>
<name>A0A2N7UIX9_9GAMM</name>
<evidence type="ECO:0000313" key="5">
    <source>
        <dbReference type="Proteomes" id="UP000235547"/>
    </source>
</evidence>
<dbReference type="Gene3D" id="3.40.630.30">
    <property type="match status" value="1"/>
</dbReference>
<organism evidence="4 5">
    <name type="scientific">Halomonas urumqiensis</name>
    <dbReference type="NCBI Taxonomy" id="1684789"/>
    <lineage>
        <taxon>Bacteria</taxon>
        <taxon>Pseudomonadati</taxon>
        <taxon>Pseudomonadota</taxon>
        <taxon>Gammaproteobacteria</taxon>
        <taxon>Oceanospirillales</taxon>
        <taxon>Halomonadaceae</taxon>
        <taxon>Halomonas</taxon>
    </lineage>
</organism>
<accession>A0A2N7UIX9</accession>
<evidence type="ECO:0000256" key="1">
    <source>
        <dbReference type="ARBA" id="ARBA00022679"/>
    </source>
</evidence>
<dbReference type="EMBL" id="PNRG01000018">
    <property type="protein sequence ID" value="PMR80360.1"/>
    <property type="molecule type" value="Genomic_DNA"/>
</dbReference>
<keyword evidence="5" id="KW-1185">Reference proteome</keyword>
<dbReference type="PROSITE" id="PS51186">
    <property type="entry name" value="GNAT"/>
    <property type="match status" value="1"/>
</dbReference>
<dbReference type="InterPro" id="IPR000182">
    <property type="entry name" value="GNAT_dom"/>
</dbReference>
<comment type="caution">
    <text evidence="4">The sequence shown here is derived from an EMBL/GenBank/DDBJ whole genome shotgun (WGS) entry which is preliminary data.</text>
</comment>
<dbReference type="OrthoDB" id="9796919at2"/>
<dbReference type="InterPro" id="IPR016181">
    <property type="entry name" value="Acyl_CoA_acyltransferase"/>
</dbReference>
<dbReference type="SUPFAM" id="SSF55729">
    <property type="entry name" value="Acyl-CoA N-acyltransferases (Nat)"/>
    <property type="match status" value="1"/>
</dbReference>
<dbReference type="GO" id="GO:0016747">
    <property type="term" value="F:acyltransferase activity, transferring groups other than amino-acyl groups"/>
    <property type="evidence" value="ECO:0007669"/>
    <property type="project" value="InterPro"/>
</dbReference>
<evidence type="ECO:0000259" key="3">
    <source>
        <dbReference type="PROSITE" id="PS51186"/>
    </source>
</evidence>
<sequence length="154" mass="17292">MMRRLTCDDLDALVEIETGNPFPAWSRDQLSRALADPELVVFGVVRGGELSGYAVVARLPFEAELQAMLVAERQRRHGLAAELMREVVAQASAWQSERLLLEVRADNAPAKALYRRFGCLEEGRRKGYYPPREAGAKREDAILMSLPLDDPHDE</sequence>
<dbReference type="CDD" id="cd04301">
    <property type="entry name" value="NAT_SF"/>
    <property type="match status" value="1"/>
</dbReference>
<keyword evidence="2" id="KW-0012">Acyltransferase</keyword>
<gene>
    <name evidence="4" type="ORF">C1H70_09180</name>
</gene>
<proteinExistence type="predicted"/>
<dbReference type="RefSeq" id="WP_102588050.1">
    <property type="nucleotide sequence ID" value="NZ_BNAE01000006.1"/>
</dbReference>
<protein>
    <submittedName>
        <fullName evidence="4">Ribosomal-protein-alanine N-acetyltransferase</fullName>
    </submittedName>
</protein>
<dbReference type="Proteomes" id="UP000235547">
    <property type="component" value="Unassembled WGS sequence"/>
</dbReference>
<reference evidence="4 5" key="1">
    <citation type="submission" date="2018-01" db="EMBL/GenBank/DDBJ databases">
        <title>Halomonas endophytica sp. nov., isolated from storage liquid in the stems of Populus euphratica.</title>
        <authorList>
            <person name="Chen C."/>
        </authorList>
    </citation>
    <scope>NUCLEOTIDE SEQUENCE [LARGE SCALE GENOMIC DNA]</scope>
    <source>
        <strain evidence="4 5">BZ-SZ-XJ27</strain>
    </source>
</reference>
<dbReference type="Pfam" id="PF00583">
    <property type="entry name" value="Acetyltransf_1"/>
    <property type="match status" value="1"/>
</dbReference>
<keyword evidence="1 4" id="KW-0808">Transferase</keyword>